<keyword evidence="3" id="KW-1185">Reference proteome</keyword>
<dbReference type="EMBL" id="LT607411">
    <property type="protein sequence ID" value="SCF38543.1"/>
    <property type="molecule type" value="Genomic_DNA"/>
</dbReference>
<evidence type="ECO:0000256" key="1">
    <source>
        <dbReference type="SAM" id="Phobius"/>
    </source>
</evidence>
<feature type="transmembrane region" description="Helical" evidence="1">
    <location>
        <begin position="6"/>
        <end position="25"/>
    </location>
</feature>
<keyword evidence="1" id="KW-1133">Transmembrane helix</keyword>
<dbReference type="AlphaFoldDB" id="A0A1C5A025"/>
<proteinExistence type="predicted"/>
<protein>
    <submittedName>
        <fullName evidence="2">Uncharacterized protein</fullName>
    </submittedName>
</protein>
<keyword evidence="1" id="KW-0472">Membrane</keyword>
<dbReference type="OrthoDB" id="3404073at2"/>
<evidence type="ECO:0000313" key="2">
    <source>
        <dbReference type="EMBL" id="SCF38543.1"/>
    </source>
</evidence>
<sequence>MFTLLYWLFLYFLLTIPVFLGLALLARLTGSAGVRRAAEVVMLTGGAALLPVVLQRAYERPVLWPVVVLLAALLMFGVVMHVKAYQRPS</sequence>
<feature type="transmembrane region" description="Helical" evidence="1">
    <location>
        <begin position="62"/>
        <end position="82"/>
    </location>
</feature>
<name>A0A1C5A025_MICVI</name>
<gene>
    <name evidence="2" type="ORF">GA0074695_6402</name>
</gene>
<dbReference type="Proteomes" id="UP000198242">
    <property type="component" value="Chromosome I"/>
</dbReference>
<dbReference type="RefSeq" id="WP_089009552.1">
    <property type="nucleotide sequence ID" value="NZ_LT607411.1"/>
</dbReference>
<reference evidence="3" key="1">
    <citation type="submission" date="2016-06" db="EMBL/GenBank/DDBJ databases">
        <authorList>
            <person name="Varghese N."/>
            <person name="Submissions Spin"/>
        </authorList>
    </citation>
    <scope>NUCLEOTIDE SEQUENCE [LARGE SCALE GENOMIC DNA]</scope>
    <source>
        <strain evidence="3">DSM 43909</strain>
    </source>
</reference>
<accession>A0A1C5A025</accession>
<evidence type="ECO:0000313" key="3">
    <source>
        <dbReference type="Proteomes" id="UP000198242"/>
    </source>
</evidence>
<feature type="transmembrane region" description="Helical" evidence="1">
    <location>
        <begin position="37"/>
        <end position="56"/>
    </location>
</feature>
<keyword evidence="1" id="KW-0812">Transmembrane</keyword>
<organism evidence="2 3">
    <name type="scientific">Micromonospora viridifaciens</name>
    <dbReference type="NCBI Taxonomy" id="1881"/>
    <lineage>
        <taxon>Bacteria</taxon>
        <taxon>Bacillati</taxon>
        <taxon>Actinomycetota</taxon>
        <taxon>Actinomycetes</taxon>
        <taxon>Micromonosporales</taxon>
        <taxon>Micromonosporaceae</taxon>
        <taxon>Micromonospora</taxon>
    </lineage>
</organism>